<dbReference type="Proteomes" id="UP000887159">
    <property type="component" value="Unassembled WGS sequence"/>
</dbReference>
<sequence>MEKERSPDRPWRGRHNKVEQFHPEKAEEGTTAPTSKNEQDEATRMPDEEVINNDKTRKGEESVQKSLCPWRFCSFANPTPLAHADASRDVLPRGGTSQSLHLKLGFDITRCAVVYWDIFPE</sequence>
<evidence type="ECO:0000313" key="3">
    <source>
        <dbReference type="Proteomes" id="UP000887159"/>
    </source>
</evidence>
<keyword evidence="3" id="KW-1185">Reference proteome</keyword>
<proteinExistence type="predicted"/>
<feature type="compositionally biased region" description="Basic and acidic residues" evidence="1">
    <location>
        <begin position="1"/>
        <end position="28"/>
    </location>
</feature>
<reference evidence="2" key="1">
    <citation type="submission" date="2020-08" db="EMBL/GenBank/DDBJ databases">
        <title>Multicomponent nature underlies the extraordinary mechanical properties of spider dragline silk.</title>
        <authorList>
            <person name="Kono N."/>
            <person name="Nakamura H."/>
            <person name="Mori M."/>
            <person name="Yoshida Y."/>
            <person name="Ohtoshi R."/>
            <person name="Malay A.D."/>
            <person name="Moran D.A.P."/>
            <person name="Tomita M."/>
            <person name="Numata K."/>
            <person name="Arakawa K."/>
        </authorList>
    </citation>
    <scope>NUCLEOTIDE SEQUENCE</scope>
</reference>
<gene>
    <name evidence="2" type="ORF">TNCV_2176901</name>
</gene>
<evidence type="ECO:0000256" key="1">
    <source>
        <dbReference type="SAM" id="MobiDB-lite"/>
    </source>
</evidence>
<accession>A0A8X7B8Q5</accession>
<dbReference type="EMBL" id="BMAU01021361">
    <property type="protein sequence ID" value="GFY22429.1"/>
    <property type="molecule type" value="Genomic_DNA"/>
</dbReference>
<name>A0A8X7B8Q5_TRICX</name>
<dbReference type="AlphaFoldDB" id="A0A8X7B8Q5"/>
<evidence type="ECO:0000313" key="2">
    <source>
        <dbReference type="EMBL" id="GFY22429.1"/>
    </source>
</evidence>
<protein>
    <submittedName>
        <fullName evidence="2">Uncharacterized protein</fullName>
    </submittedName>
</protein>
<comment type="caution">
    <text evidence="2">The sequence shown here is derived from an EMBL/GenBank/DDBJ whole genome shotgun (WGS) entry which is preliminary data.</text>
</comment>
<organism evidence="2 3">
    <name type="scientific">Trichonephila clavipes</name>
    <name type="common">Golden silk orbweaver</name>
    <name type="synonym">Nephila clavipes</name>
    <dbReference type="NCBI Taxonomy" id="2585209"/>
    <lineage>
        <taxon>Eukaryota</taxon>
        <taxon>Metazoa</taxon>
        <taxon>Ecdysozoa</taxon>
        <taxon>Arthropoda</taxon>
        <taxon>Chelicerata</taxon>
        <taxon>Arachnida</taxon>
        <taxon>Araneae</taxon>
        <taxon>Araneomorphae</taxon>
        <taxon>Entelegynae</taxon>
        <taxon>Araneoidea</taxon>
        <taxon>Nephilidae</taxon>
        <taxon>Trichonephila</taxon>
    </lineage>
</organism>
<feature type="compositionally biased region" description="Basic and acidic residues" evidence="1">
    <location>
        <begin position="37"/>
        <end position="60"/>
    </location>
</feature>
<feature type="region of interest" description="Disordered" evidence="1">
    <location>
        <begin position="1"/>
        <end position="60"/>
    </location>
</feature>